<feature type="domain" description="M23ase beta-sheet core" evidence="1">
    <location>
        <begin position="120"/>
        <end position="226"/>
    </location>
</feature>
<dbReference type="AlphaFoldDB" id="A0A348WEW2"/>
<dbReference type="InterPro" id="IPR016047">
    <property type="entry name" value="M23ase_b-sheet_dom"/>
</dbReference>
<accession>A0A348WEW2</accession>
<feature type="non-terminal residue" evidence="2">
    <location>
        <position position="1"/>
    </location>
</feature>
<sequence length="236" mass="24705">LRTKLTDLTLLRALQESAADTLRRGLTEAQQARVALSQAIGNRTDLPRRFTEDPVKTALLIAGTESLSGFASGLSEIAVDEVPGSLPGIDDRKGTLALPVQGRILRRAGEADAAGITRPGLIMATPPHALVTTPAAATLRYAGPLLNYGNVAILEPQAGLLVVLAGLDVVYGQAGQVLPGGSPVGIMGGAEADADGILPPGDAQSANDWTETLYIEIRENNEPVDPALWFRTDKED</sequence>
<dbReference type="Gene3D" id="2.70.70.10">
    <property type="entry name" value="Glucose Permease (Domain IIA)"/>
    <property type="match status" value="1"/>
</dbReference>
<gene>
    <name evidence="2" type="ORF">DCS45_14525</name>
</gene>
<evidence type="ECO:0000259" key="1">
    <source>
        <dbReference type="Pfam" id="PF01551"/>
    </source>
</evidence>
<protein>
    <submittedName>
        <fullName evidence="2">Peptidase M23</fullName>
    </submittedName>
</protein>
<dbReference type="InterPro" id="IPR011055">
    <property type="entry name" value="Dup_hybrid_motif"/>
</dbReference>
<dbReference type="Pfam" id="PF01551">
    <property type="entry name" value="Peptidase_M23"/>
    <property type="match status" value="1"/>
</dbReference>
<evidence type="ECO:0000313" key="2">
    <source>
        <dbReference type="EMBL" id="HAR53074.1"/>
    </source>
</evidence>
<dbReference type="Proteomes" id="UP000264719">
    <property type="component" value="Unassembled WGS sequence"/>
</dbReference>
<reference evidence="2 3" key="1">
    <citation type="journal article" date="2018" name="Nat. Biotechnol.">
        <title>A standardized bacterial taxonomy based on genome phylogeny substantially revises the tree of life.</title>
        <authorList>
            <person name="Parks D.H."/>
            <person name="Chuvochina M."/>
            <person name="Waite D.W."/>
            <person name="Rinke C."/>
            <person name="Skarshewski A."/>
            <person name="Chaumeil P.A."/>
            <person name="Hugenholtz P."/>
        </authorList>
    </citation>
    <scope>NUCLEOTIDE SEQUENCE [LARGE SCALE GENOMIC DNA]</scope>
    <source>
        <strain evidence="2">UBA9169</strain>
    </source>
</reference>
<proteinExistence type="predicted"/>
<dbReference type="EMBL" id="DMVW01000136">
    <property type="protein sequence ID" value="HAR53074.1"/>
    <property type="molecule type" value="Genomic_DNA"/>
</dbReference>
<evidence type="ECO:0000313" key="3">
    <source>
        <dbReference type="Proteomes" id="UP000264719"/>
    </source>
</evidence>
<name>A0A348WEW2_9RHOB</name>
<organism evidence="2 3">
    <name type="scientific">Roseovarius nubinhibens</name>
    <dbReference type="NCBI Taxonomy" id="314263"/>
    <lineage>
        <taxon>Bacteria</taxon>
        <taxon>Pseudomonadati</taxon>
        <taxon>Pseudomonadota</taxon>
        <taxon>Alphaproteobacteria</taxon>
        <taxon>Rhodobacterales</taxon>
        <taxon>Roseobacteraceae</taxon>
        <taxon>Roseovarius</taxon>
    </lineage>
</organism>
<comment type="caution">
    <text evidence="2">The sequence shown here is derived from an EMBL/GenBank/DDBJ whole genome shotgun (WGS) entry which is preliminary data.</text>
</comment>